<dbReference type="SUPFAM" id="SSF46894">
    <property type="entry name" value="C-terminal effector domain of the bipartite response regulators"/>
    <property type="match status" value="1"/>
</dbReference>
<dbReference type="PRINTS" id="PR00038">
    <property type="entry name" value="HTHLUXR"/>
</dbReference>
<dbReference type="RefSeq" id="WP_259625908.1">
    <property type="nucleotide sequence ID" value="NZ_JANYMP010000013.1"/>
</dbReference>
<dbReference type="InterPro" id="IPR000792">
    <property type="entry name" value="Tscrpt_reg_LuxR_C"/>
</dbReference>
<reference evidence="3" key="1">
    <citation type="submission" date="2022-08" db="EMBL/GenBank/DDBJ databases">
        <authorList>
            <person name="Tistechok S."/>
            <person name="Samborskyy M."/>
            <person name="Roman I."/>
        </authorList>
    </citation>
    <scope>NUCLEOTIDE SEQUENCE</scope>
    <source>
        <strain evidence="3">DSM 103496</strain>
    </source>
</reference>
<dbReference type="Proteomes" id="UP001141259">
    <property type="component" value="Unassembled WGS sequence"/>
</dbReference>
<dbReference type="GO" id="GO:0003677">
    <property type="term" value="F:DNA binding"/>
    <property type="evidence" value="ECO:0007669"/>
    <property type="project" value="UniProtKB-KW"/>
</dbReference>
<name>A0A9X2VPP3_9PSEU</name>
<dbReference type="CDD" id="cd06170">
    <property type="entry name" value="LuxR_C_like"/>
    <property type="match status" value="1"/>
</dbReference>
<sequence length="524" mass="55562">MRLAERDQELSILAALVGAVDEGGTPLAEIEVRLAEVRWWLGASQVGRQFDALAGIGAADLSVPSLALLARRLAWQGRPDGAARVLDLAEEVGPDRVEPAIARVWAHHLYPGVVAAPRGTGAGSGCERVVASRPWVGAAAELVSALGTGSVGLVVACAQQLVEQVIARSVDLELLHLALFALLATEKFDPDEQAFARLAGVELPARFRTAVLSAAAAHALSCGDLRGAVAQAAEALALVDDEADSVPAGLAVGVRLLALTEQGRHEEVGRYLLRPLPENCTLTPYGLLRLRARGRHHLATGAVRAAIADFRACGYALNGWGLELPGLLPWRVDLAEALTELGHFEEAHEWAVEQLAHVPASDSRTRGLALRAQAGTLSGDEAHALLSVAATVLERCGDRLEQARTLAVLAERHRVAGDVVLGRSVLRRAVKLARGRGGGLALAEMSADEPGLDEVDVPEEHRFEHGGLTAAETKVARLVLRGFTNREIAGSLRVTVSTVEQHLTRVYRKLGVRTRAELSELVGA</sequence>
<evidence type="ECO:0000259" key="2">
    <source>
        <dbReference type="PROSITE" id="PS50043"/>
    </source>
</evidence>
<dbReference type="PANTHER" id="PTHR43214">
    <property type="entry name" value="TWO-COMPONENT RESPONSE REGULATOR"/>
    <property type="match status" value="1"/>
</dbReference>
<dbReference type="SMART" id="SM00421">
    <property type="entry name" value="HTH_LUXR"/>
    <property type="match status" value="1"/>
</dbReference>
<organism evidence="3 4">
    <name type="scientific">Umezawaea endophytica</name>
    <dbReference type="NCBI Taxonomy" id="1654476"/>
    <lineage>
        <taxon>Bacteria</taxon>
        <taxon>Bacillati</taxon>
        <taxon>Actinomycetota</taxon>
        <taxon>Actinomycetes</taxon>
        <taxon>Pseudonocardiales</taxon>
        <taxon>Pseudonocardiaceae</taxon>
        <taxon>Umezawaea</taxon>
    </lineage>
</organism>
<dbReference type="PROSITE" id="PS50043">
    <property type="entry name" value="HTH_LUXR_2"/>
    <property type="match status" value="1"/>
</dbReference>
<gene>
    <name evidence="3" type="ORF">NZH93_26475</name>
</gene>
<dbReference type="GO" id="GO:0006355">
    <property type="term" value="P:regulation of DNA-templated transcription"/>
    <property type="evidence" value="ECO:0007669"/>
    <property type="project" value="InterPro"/>
</dbReference>
<dbReference type="InterPro" id="IPR036388">
    <property type="entry name" value="WH-like_DNA-bd_sf"/>
</dbReference>
<dbReference type="Pfam" id="PF00196">
    <property type="entry name" value="GerE"/>
    <property type="match status" value="1"/>
</dbReference>
<feature type="domain" description="HTH luxR-type" evidence="2">
    <location>
        <begin position="461"/>
        <end position="524"/>
    </location>
</feature>
<accession>A0A9X2VPP3</accession>
<dbReference type="InterPro" id="IPR039420">
    <property type="entry name" value="WalR-like"/>
</dbReference>
<dbReference type="PROSITE" id="PS00622">
    <property type="entry name" value="HTH_LUXR_1"/>
    <property type="match status" value="1"/>
</dbReference>
<keyword evidence="4" id="KW-1185">Reference proteome</keyword>
<dbReference type="AlphaFoldDB" id="A0A9X2VPP3"/>
<dbReference type="InterPro" id="IPR016032">
    <property type="entry name" value="Sig_transdc_resp-reg_C-effctor"/>
</dbReference>
<proteinExistence type="predicted"/>
<evidence type="ECO:0000313" key="3">
    <source>
        <dbReference type="EMBL" id="MCS7480416.1"/>
    </source>
</evidence>
<keyword evidence="1" id="KW-0238">DNA-binding</keyword>
<dbReference type="EMBL" id="JANYMP010000013">
    <property type="protein sequence ID" value="MCS7480416.1"/>
    <property type="molecule type" value="Genomic_DNA"/>
</dbReference>
<dbReference type="Gene3D" id="1.10.10.10">
    <property type="entry name" value="Winged helix-like DNA-binding domain superfamily/Winged helix DNA-binding domain"/>
    <property type="match status" value="1"/>
</dbReference>
<evidence type="ECO:0000313" key="4">
    <source>
        <dbReference type="Proteomes" id="UP001141259"/>
    </source>
</evidence>
<protein>
    <submittedName>
        <fullName evidence="3">LuxR C-terminal-related transcriptional regulator</fullName>
    </submittedName>
</protein>
<evidence type="ECO:0000256" key="1">
    <source>
        <dbReference type="ARBA" id="ARBA00023125"/>
    </source>
</evidence>
<comment type="caution">
    <text evidence="3">The sequence shown here is derived from an EMBL/GenBank/DDBJ whole genome shotgun (WGS) entry which is preliminary data.</text>
</comment>